<dbReference type="OrthoDB" id="112678at2759"/>
<dbReference type="GO" id="GO:0005615">
    <property type="term" value="C:extracellular space"/>
    <property type="evidence" value="ECO:0007669"/>
    <property type="project" value="TreeGrafter"/>
</dbReference>
<protein>
    <submittedName>
        <fullName evidence="5">Leucine-rich repeat containing G protein-coupled receptor 4</fullName>
    </submittedName>
</protein>
<evidence type="ECO:0000313" key="6">
    <source>
        <dbReference type="Proteomes" id="UP000694044"/>
    </source>
</evidence>
<feature type="transmembrane region" description="Helical" evidence="4">
    <location>
        <begin position="44"/>
        <end position="74"/>
    </location>
</feature>
<gene>
    <name evidence="5" type="primary">LGR4</name>
    <name evidence="5" type="ORF">PHYPSEUDO_013178</name>
</gene>
<dbReference type="EMBL" id="JAGDFM010000067">
    <property type="protein sequence ID" value="KAG7388059.1"/>
    <property type="molecule type" value="Genomic_DNA"/>
</dbReference>
<keyword evidence="4" id="KW-1133">Transmembrane helix</keyword>
<evidence type="ECO:0000256" key="4">
    <source>
        <dbReference type="SAM" id="Phobius"/>
    </source>
</evidence>
<sequence>MASSPTAAKTSRIQVRGKSDLGRPEMSSRRASRHHQLTLTVSRAVFVSVWSIIAVLHAACGGYLVCTAMAYWFLSTPNMALYTTIWSVNGNENYRLYGVVFGFIGGLHAVRLMQLVLLSIRARRLELQSNNSSSDPSSSASLKTLSLLLSRVSSSISPLVSSFTTARQREPLLRSMVRTWRAVVSSRSLFSVESPHFSTVFAARELVEAGSQTYQAYRASMVLSSVALNSFNVVLLITNCWSTAATEYFLRKSPALLRVALLLSDVVVSFGMLVGVPLAVFLPYVRAFSFVKTAFKDPNFLHDTVRVSTMSLENQLIFACSFTDFVAKLIPHFGILLSLLTVAKLIERPDTRVAPQEQHESARALTRTSTNDLFSSRSSTCSRGSSSKAKATRCTAVLRAPRKWEHRTAIIVFFLWGFVVFSLHVAAAQRAAKYQVAGCRTMTRPWFSSGRAPCSSLIYDCHARNCRTPDDAALEVLDPGTLVGLAFVHCPALEMPATFQNFTSLMMLHVFNSTVVSWNIESSISASRHTRLKAVFLRRTRLQEIPVGMLQPLPHALSSMRISATNLSALPDDLTERWGSLKVLAVDDSNLTSISPDFFAMGLYVLSFMGNQVQTIPAAARFPPSSVVYQLQLNQNPIQELPESLMSPNSIIMSLNVQNTRLQRFPAWVETQTRALWAHGTPFCESSSAALPSSSVVKCFDPGSSSRDTNFPIALFEQLYAIV</sequence>
<feature type="transmembrane region" description="Helical" evidence="4">
    <location>
        <begin position="259"/>
        <end position="282"/>
    </location>
</feature>
<dbReference type="Proteomes" id="UP000694044">
    <property type="component" value="Unassembled WGS sequence"/>
</dbReference>
<feature type="transmembrane region" description="Helical" evidence="4">
    <location>
        <begin position="408"/>
        <end position="427"/>
    </location>
</feature>
<proteinExistence type="predicted"/>
<feature type="compositionally biased region" description="Low complexity" evidence="3">
    <location>
        <begin position="375"/>
        <end position="384"/>
    </location>
</feature>
<feature type="transmembrane region" description="Helical" evidence="4">
    <location>
        <begin position="94"/>
        <end position="118"/>
    </location>
</feature>
<dbReference type="AlphaFoldDB" id="A0A8T1W8M9"/>
<comment type="caution">
    <text evidence="5">The sequence shown here is derived from an EMBL/GenBank/DDBJ whole genome shotgun (WGS) entry which is preliminary data.</text>
</comment>
<evidence type="ECO:0000256" key="2">
    <source>
        <dbReference type="ARBA" id="ARBA00022737"/>
    </source>
</evidence>
<keyword evidence="1" id="KW-0433">Leucine-rich repeat</keyword>
<dbReference type="PANTHER" id="PTHR45712">
    <property type="entry name" value="AGAP008170-PA"/>
    <property type="match status" value="1"/>
</dbReference>
<feature type="compositionally biased region" description="Polar residues" evidence="3">
    <location>
        <begin position="1"/>
        <end position="13"/>
    </location>
</feature>
<keyword evidence="4" id="KW-0812">Transmembrane</keyword>
<evidence type="ECO:0000313" key="5">
    <source>
        <dbReference type="EMBL" id="KAG7388059.1"/>
    </source>
</evidence>
<feature type="region of interest" description="Disordered" evidence="3">
    <location>
        <begin position="1"/>
        <end position="31"/>
    </location>
</feature>
<name>A0A8T1W8M9_9STRA</name>
<dbReference type="PANTHER" id="PTHR45712:SF22">
    <property type="entry name" value="INSULIN-LIKE GROWTH FACTOR-BINDING PROTEIN COMPLEX ACID LABILE SUBUNIT"/>
    <property type="match status" value="1"/>
</dbReference>
<dbReference type="InterPro" id="IPR050333">
    <property type="entry name" value="SLRP"/>
</dbReference>
<keyword evidence="2" id="KW-0677">Repeat</keyword>
<keyword evidence="4" id="KW-0472">Membrane</keyword>
<evidence type="ECO:0000256" key="3">
    <source>
        <dbReference type="SAM" id="MobiDB-lite"/>
    </source>
</evidence>
<accession>A0A8T1W8M9</accession>
<keyword evidence="6" id="KW-1185">Reference proteome</keyword>
<keyword evidence="5" id="KW-0675">Receptor</keyword>
<reference evidence="5" key="1">
    <citation type="submission" date="2021-02" db="EMBL/GenBank/DDBJ databases">
        <authorList>
            <person name="Palmer J.M."/>
        </authorList>
    </citation>
    <scope>NUCLEOTIDE SEQUENCE</scope>
    <source>
        <strain evidence="5">SCRP734</strain>
    </source>
</reference>
<feature type="region of interest" description="Disordered" evidence="3">
    <location>
        <begin position="355"/>
        <end position="384"/>
    </location>
</feature>
<organism evidence="5 6">
    <name type="scientific">Phytophthora pseudosyringae</name>
    <dbReference type="NCBI Taxonomy" id="221518"/>
    <lineage>
        <taxon>Eukaryota</taxon>
        <taxon>Sar</taxon>
        <taxon>Stramenopiles</taxon>
        <taxon>Oomycota</taxon>
        <taxon>Peronosporomycetes</taxon>
        <taxon>Peronosporales</taxon>
        <taxon>Peronosporaceae</taxon>
        <taxon>Phytophthora</taxon>
    </lineage>
</organism>
<evidence type="ECO:0000256" key="1">
    <source>
        <dbReference type="ARBA" id="ARBA00022614"/>
    </source>
</evidence>
<feature type="compositionally biased region" description="Basic and acidic residues" evidence="3">
    <location>
        <begin position="17"/>
        <end position="28"/>
    </location>
</feature>